<evidence type="ECO:0000256" key="5">
    <source>
        <dbReference type="PIRNR" id="PIRNR016262"/>
    </source>
</evidence>
<dbReference type="Proteomes" id="UP000232122">
    <property type="component" value="Unassembled WGS sequence"/>
</dbReference>
<dbReference type="SUPFAM" id="SSF55681">
    <property type="entry name" value="Class II aaRS and biotin synthetases"/>
    <property type="match status" value="1"/>
</dbReference>
<comment type="similarity">
    <text evidence="5">Belongs to the LipB family.</text>
</comment>
<dbReference type="GO" id="GO:0009249">
    <property type="term" value="P:protein lipoylation"/>
    <property type="evidence" value="ECO:0007669"/>
    <property type="project" value="InterPro"/>
</dbReference>
<reference evidence="10 11" key="1">
    <citation type="journal article" date="2018" name="Microb. Genom.">
        <title>Deciphering the unexplored Leptospira diversity from soils uncovers genomic evolution to virulence.</title>
        <authorList>
            <person name="Thibeaux R."/>
            <person name="Iraola G."/>
            <person name="Ferres I."/>
            <person name="Bierque E."/>
            <person name="Girault D."/>
            <person name="Soupe-Gilbert M.E."/>
            <person name="Picardeau M."/>
            <person name="Goarant C."/>
        </authorList>
    </citation>
    <scope>NUCLEOTIDE SEQUENCE [LARGE SCALE GENOMIC DNA]</scope>
    <source>
        <strain evidence="10 11">ATI7-C-A5</strain>
    </source>
</reference>
<feature type="site" description="Lowers pKa of active site Cys" evidence="8">
    <location>
        <position position="137"/>
    </location>
</feature>
<comment type="caution">
    <text evidence="10">The sequence shown here is derived from an EMBL/GenBank/DDBJ whole genome shotgun (WGS) entry which is preliminary data.</text>
</comment>
<evidence type="ECO:0000256" key="4">
    <source>
        <dbReference type="ARBA" id="ARBA00024732"/>
    </source>
</evidence>
<feature type="domain" description="BPL/LPL catalytic" evidence="9">
    <location>
        <begin position="24"/>
        <end position="212"/>
    </location>
</feature>
<dbReference type="PANTHER" id="PTHR10993:SF7">
    <property type="entry name" value="LIPOYLTRANSFERASE 2, MITOCHONDRIAL-RELATED"/>
    <property type="match status" value="1"/>
</dbReference>
<dbReference type="GO" id="GO:0033819">
    <property type="term" value="F:lipoyl(octanoyl) transferase activity"/>
    <property type="evidence" value="ECO:0007669"/>
    <property type="project" value="UniProtKB-EC"/>
</dbReference>
<feature type="binding site" evidence="7">
    <location>
        <begin position="140"/>
        <end position="142"/>
    </location>
    <ligand>
        <name>substrate</name>
    </ligand>
</feature>
<dbReference type="Pfam" id="PF21948">
    <property type="entry name" value="LplA-B_cat"/>
    <property type="match status" value="1"/>
</dbReference>
<evidence type="ECO:0000256" key="1">
    <source>
        <dbReference type="ARBA" id="ARBA00004821"/>
    </source>
</evidence>
<accession>A0AAE4QKS5</accession>
<dbReference type="PANTHER" id="PTHR10993">
    <property type="entry name" value="OCTANOYLTRANSFERASE"/>
    <property type="match status" value="1"/>
</dbReference>
<dbReference type="InterPro" id="IPR000544">
    <property type="entry name" value="Octanoyltransferase"/>
</dbReference>
<comment type="pathway">
    <text evidence="1 5">Protein modification; protein lipoylation via endogenous pathway; protein N(6)-(lipoyl)lysine from octanoyl-[acyl-carrier-protein]: step 1/2.</text>
</comment>
<dbReference type="PIRSF" id="PIRSF016262">
    <property type="entry name" value="LPLase"/>
    <property type="match status" value="1"/>
</dbReference>
<feature type="binding site" evidence="7">
    <location>
        <begin position="69"/>
        <end position="76"/>
    </location>
    <ligand>
        <name>substrate</name>
    </ligand>
</feature>
<evidence type="ECO:0000313" key="11">
    <source>
        <dbReference type="Proteomes" id="UP000232122"/>
    </source>
</evidence>
<dbReference type="AlphaFoldDB" id="A0AAE4QKS5"/>
<dbReference type="EC" id="2.3.1.181" evidence="5"/>
<keyword evidence="11" id="KW-1185">Reference proteome</keyword>
<dbReference type="NCBIfam" id="TIGR00214">
    <property type="entry name" value="lipB"/>
    <property type="match status" value="1"/>
</dbReference>
<evidence type="ECO:0000256" key="3">
    <source>
        <dbReference type="ARBA" id="ARBA00023315"/>
    </source>
</evidence>
<sequence length="218" mass="24805">MRMIELKGEFPYLRYVELQEKFRKFRKESVLFLEHAPTITAGSNYNLENLLFGEEFLESRGIGVHFIQRGGDFTAHEPGQLVVYSHVDLKKRNLSIRSYLENFLGALTSAAFQTWNLELELNQEAFGLYLTSDPTKKICSIGVNFKSFFTSYGIAFNVSNDFQTFRCIHPCGRNWTDMTSIRNLGLDSGPLKRAEFISNVRKNFGVFLDSAANGAVSV</sequence>
<dbReference type="InterPro" id="IPR020605">
    <property type="entry name" value="Octanoyltransferase_CS"/>
</dbReference>
<proteinExistence type="inferred from homology"/>
<organism evidence="10 11">
    <name type="scientific">Leptospira ellisii</name>
    <dbReference type="NCBI Taxonomy" id="2023197"/>
    <lineage>
        <taxon>Bacteria</taxon>
        <taxon>Pseudomonadati</taxon>
        <taxon>Spirochaetota</taxon>
        <taxon>Spirochaetia</taxon>
        <taxon>Leptospirales</taxon>
        <taxon>Leptospiraceae</taxon>
        <taxon>Leptospira</taxon>
    </lineage>
</organism>
<dbReference type="InterPro" id="IPR045864">
    <property type="entry name" value="aa-tRNA-synth_II/BPL/LPL"/>
</dbReference>
<gene>
    <name evidence="10" type="primary">lipB</name>
    <name evidence="10" type="ORF">CH379_004065</name>
</gene>
<dbReference type="EMBL" id="NPEF02000003">
    <property type="protein sequence ID" value="MDV6234804.1"/>
    <property type="molecule type" value="Genomic_DNA"/>
</dbReference>
<comment type="catalytic activity">
    <reaction evidence="5">
        <text>octanoyl-[ACP] + L-lysyl-[protein] = N(6)-octanoyl-L-lysyl-[protein] + holo-[ACP] + H(+)</text>
        <dbReference type="Rhea" id="RHEA:17665"/>
        <dbReference type="Rhea" id="RHEA-COMP:9636"/>
        <dbReference type="Rhea" id="RHEA-COMP:9685"/>
        <dbReference type="Rhea" id="RHEA-COMP:9752"/>
        <dbReference type="Rhea" id="RHEA-COMP:9928"/>
        <dbReference type="ChEBI" id="CHEBI:15378"/>
        <dbReference type="ChEBI" id="CHEBI:29969"/>
        <dbReference type="ChEBI" id="CHEBI:64479"/>
        <dbReference type="ChEBI" id="CHEBI:78463"/>
        <dbReference type="ChEBI" id="CHEBI:78809"/>
        <dbReference type="EC" id="2.3.1.181"/>
    </reaction>
</comment>
<comment type="function">
    <text evidence="4 5">Catalyzes the transfer of endogenously produced octanoic acid from octanoyl-acyl-carrier-protein onto the lipoyl domains of lipoate-dependent enzymes. Lipoyl-ACP can also act as a substrate although octanoyl-ACP is likely to be the physiological substrate.</text>
</comment>
<evidence type="ECO:0000313" key="10">
    <source>
        <dbReference type="EMBL" id="MDV6234804.1"/>
    </source>
</evidence>
<dbReference type="PROSITE" id="PS51733">
    <property type="entry name" value="BPL_LPL_CATALYTIC"/>
    <property type="match status" value="1"/>
</dbReference>
<dbReference type="RefSeq" id="WP_207763249.1">
    <property type="nucleotide sequence ID" value="NZ_NPEF02000003.1"/>
</dbReference>
<dbReference type="Gene3D" id="3.30.930.10">
    <property type="entry name" value="Bira Bifunctional Protein, Domain 2"/>
    <property type="match status" value="1"/>
</dbReference>
<keyword evidence="3 5" id="KW-0012">Acyltransferase</keyword>
<evidence type="ECO:0000256" key="6">
    <source>
        <dbReference type="PIRSR" id="PIRSR016262-1"/>
    </source>
</evidence>
<evidence type="ECO:0000256" key="7">
    <source>
        <dbReference type="PIRSR" id="PIRSR016262-2"/>
    </source>
</evidence>
<feature type="binding site" evidence="7">
    <location>
        <begin position="153"/>
        <end position="155"/>
    </location>
    <ligand>
        <name>substrate</name>
    </ligand>
</feature>
<name>A0AAE4QKS5_9LEPT</name>
<protein>
    <recommendedName>
        <fullName evidence="5">Octanoyltransferase</fullName>
        <ecNumber evidence="5">2.3.1.181</ecNumber>
    </recommendedName>
</protein>
<dbReference type="InterPro" id="IPR004143">
    <property type="entry name" value="BPL_LPL_catalytic"/>
</dbReference>
<keyword evidence="2 5" id="KW-0808">Transferase</keyword>
<evidence type="ECO:0000256" key="2">
    <source>
        <dbReference type="ARBA" id="ARBA00022679"/>
    </source>
</evidence>
<feature type="active site" description="Acyl-thioester intermediate" evidence="6">
    <location>
        <position position="171"/>
    </location>
</feature>
<evidence type="ECO:0000259" key="9">
    <source>
        <dbReference type="PROSITE" id="PS51733"/>
    </source>
</evidence>
<dbReference type="PROSITE" id="PS01313">
    <property type="entry name" value="LIPB"/>
    <property type="match status" value="1"/>
</dbReference>
<evidence type="ECO:0000256" key="8">
    <source>
        <dbReference type="PIRSR" id="PIRSR016262-3"/>
    </source>
</evidence>